<evidence type="ECO:0000313" key="6">
    <source>
        <dbReference type="Proteomes" id="UP000651208"/>
    </source>
</evidence>
<evidence type="ECO:0000259" key="4">
    <source>
        <dbReference type="Pfam" id="PF05406"/>
    </source>
</evidence>
<dbReference type="Gene3D" id="2.130.10.10">
    <property type="entry name" value="YVTN repeat-like/Quinoprotein amine dehydrogenase"/>
    <property type="match status" value="1"/>
</dbReference>
<dbReference type="EMBL" id="JABURY010000018">
    <property type="protein sequence ID" value="MBC9131439.1"/>
    <property type="molecule type" value="Genomic_DNA"/>
</dbReference>
<dbReference type="Gene3D" id="2.20.140.10">
    <property type="entry name" value="WGR domain"/>
    <property type="match status" value="1"/>
</dbReference>
<organism evidence="5 6">
    <name type="scientific">Frischella japonica</name>
    <dbReference type="NCBI Taxonomy" id="2741544"/>
    <lineage>
        <taxon>Bacteria</taxon>
        <taxon>Pseudomonadati</taxon>
        <taxon>Pseudomonadota</taxon>
        <taxon>Gammaproteobacteria</taxon>
        <taxon>Orbales</taxon>
        <taxon>Orbaceae</taxon>
        <taxon>Frischella</taxon>
    </lineage>
</organism>
<sequence>MITSYFEFSDGLSNKYWYICTQKTTQLTVTGKLKKEGKVLTKQFATEELCHANSLKEIEAKLNKGYIEKKIPDWFNCLNITDTVAIEEKRVAKESILVSTEKGIQPQDIRRFFRAIRNNDINSVIQYLSVGLRPDIPNYCDNGYEIALMNHHKEMLKLLTPYINTAENNKLSYLRTIVIHYRYSEKIDDITQTLLSVNYDFANDEGFEALLPYLKVNLVKQLLELVKINVRDLDRQVLFDSLVHKNKPVIIYLVDNGISMDGVDPNSGLSLMHLAFYHFGDDLPLIKKLLSAGADPYIYSTGEIIRPGLKFGGGENAFDYAIREMSPNVIHYVEKLYVDFEDNLPIKTVLTSAMLSFSPAIKRFLSKPDRPIYDEHGNSLIHYVCCATHESTAIENIVYMLKNNIKINIVNNIHRNGLFYFWFNGSGVPWQLGDELNELLGVNNFFNAVLSKTSSMFWSQLRAEYGIKDPDSKGDFLVKWFSGVIGDRDFLALLLQKAGADIECTDIYGMTPIMFYARYSLKDDPGKLAHPLLQIPANNSAKPEDDNLYDESSSEDRRYYALISLLRCRPNVTRRYQDDGATILHHIQRHKIYEKAEILSLLYFLGADVNAKDNKGRTPLHYITLADSSASFMDIELEDAIIHLIAKGKANPNIQDHEGNTPLHLALADSDKYNLVETLLEYGANPLIANSLGETAEDLIEKLALQRKFAENIAINQHKQANSHAVELNWQPLNTPNKAVNSNLHLYASLALPRYSLDHLMITSSYLYVTEKGIDRTYCIDKITGKTLFGRYGISYPYSYNGHLYAGVENRFAEIDQQSGKVLWSVGLGQDMSGPIYIHNDRAVCVVQKNLVGICLKQRKQQWKVSLYGRLTAKGYIVDNHLVILTQEARCTKVNIIDFLSGSIVENAELYTLNGFIDSFQMTDQLWVYTRDNIIQTLNFSSMKIDHIVCEFDDDEYWQSFSIMGLCNGHNQVYGLFKLISKNEQQNPIYRLCYLDGANAHTVVDVPVGGPIHYHNDMLIILDPHQKAVGTFNLKNQDWQMWQFPSFHGDDGVRQLFIANDGYIFVAQGGGASYPDQDLLYVLKN</sequence>
<feature type="repeat" description="ANK" evidence="3">
    <location>
        <begin position="579"/>
        <end position="614"/>
    </location>
</feature>
<dbReference type="InterPro" id="IPR008893">
    <property type="entry name" value="WGR_domain"/>
</dbReference>
<gene>
    <name evidence="5" type="ORF">FcAc13_08970</name>
</gene>
<comment type="caution">
    <text evidence="5">The sequence shown here is derived from an EMBL/GenBank/DDBJ whole genome shotgun (WGS) entry which is preliminary data.</text>
</comment>
<dbReference type="PANTHER" id="PTHR24126">
    <property type="entry name" value="ANKYRIN REPEAT, PH AND SEC7 DOMAIN CONTAINING PROTEIN SECG-RELATED"/>
    <property type="match status" value="1"/>
</dbReference>
<proteinExistence type="predicted"/>
<dbReference type="PROSITE" id="PS50297">
    <property type="entry name" value="ANK_REP_REGION"/>
    <property type="match status" value="1"/>
</dbReference>
<evidence type="ECO:0000256" key="2">
    <source>
        <dbReference type="ARBA" id="ARBA00023043"/>
    </source>
</evidence>
<keyword evidence="2 3" id="KW-0040">ANK repeat</keyword>
<evidence type="ECO:0000256" key="3">
    <source>
        <dbReference type="PROSITE-ProRule" id="PRU00023"/>
    </source>
</evidence>
<protein>
    <submittedName>
        <fullName evidence="5">Ankyrin repeat domain-containing protein</fullName>
    </submittedName>
</protein>
<dbReference type="PROSITE" id="PS50088">
    <property type="entry name" value="ANK_REPEAT"/>
    <property type="match status" value="2"/>
</dbReference>
<dbReference type="Gene3D" id="1.25.40.20">
    <property type="entry name" value="Ankyrin repeat-containing domain"/>
    <property type="match status" value="3"/>
</dbReference>
<feature type="repeat" description="ANK" evidence="3">
    <location>
        <begin position="658"/>
        <end position="691"/>
    </location>
</feature>
<dbReference type="SUPFAM" id="SSF48403">
    <property type="entry name" value="Ankyrin repeat"/>
    <property type="match status" value="1"/>
</dbReference>
<dbReference type="SMART" id="SM00248">
    <property type="entry name" value="ANK"/>
    <property type="match status" value="8"/>
</dbReference>
<dbReference type="RefSeq" id="WP_187755881.1">
    <property type="nucleotide sequence ID" value="NZ_JABURY010000018.1"/>
</dbReference>
<feature type="domain" description="WGR" evidence="4">
    <location>
        <begin position="5"/>
        <end position="69"/>
    </location>
</feature>
<reference evidence="5 6" key="1">
    <citation type="submission" date="2020-06" db="EMBL/GenBank/DDBJ databases">
        <title>Frischella cerana isolated from Apis cerana gut homogenate.</title>
        <authorList>
            <person name="Wolter L.A."/>
            <person name="Suenami S."/>
            <person name="Miyazaki R."/>
        </authorList>
    </citation>
    <scope>NUCLEOTIDE SEQUENCE [LARGE SCALE GENOMIC DNA]</scope>
    <source>
        <strain evidence="5 6">Ac13</strain>
    </source>
</reference>
<evidence type="ECO:0000256" key="1">
    <source>
        <dbReference type="ARBA" id="ARBA00022737"/>
    </source>
</evidence>
<dbReference type="SUPFAM" id="SSF50998">
    <property type="entry name" value="Quinoprotein alcohol dehydrogenase-like"/>
    <property type="match status" value="1"/>
</dbReference>
<name>A0ABR7QZ03_9GAMM</name>
<dbReference type="InterPro" id="IPR002110">
    <property type="entry name" value="Ankyrin_rpt"/>
</dbReference>
<dbReference type="Proteomes" id="UP000651208">
    <property type="component" value="Unassembled WGS sequence"/>
</dbReference>
<dbReference type="Pfam" id="PF05406">
    <property type="entry name" value="WGR"/>
    <property type="match status" value="1"/>
</dbReference>
<dbReference type="InterPro" id="IPR015943">
    <property type="entry name" value="WD40/YVTN_repeat-like_dom_sf"/>
</dbReference>
<keyword evidence="6" id="KW-1185">Reference proteome</keyword>
<accession>A0ABR7QZ03</accession>
<keyword evidence="1" id="KW-0677">Repeat</keyword>
<evidence type="ECO:0000313" key="5">
    <source>
        <dbReference type="EMBL" id="MBC9131439.1"/>
    </source>
</evidence>
<dbReference type="InterPro" id="IPR036770">
    <property type="entry name" value="Ankyrin_rpt-contain_sf"/>
</dbReference>
<dbReference type="Pfam" id="PF00023">
    <property type="entry name" value="Ank"/>
    <property type="match status" value="1"/>
</dbReference>
<dbReference type="InterPro" id="IPR011047">
    <property type="entry name" value="Quinoprotein_ADH-like_sf"/>
</dbReference>